<evidence type="ECO:0000313" key="3">
    <source>
        <dbReference type="Proteomes" id="UP000243096"/>
    </source>
</evidence>
<sequence length="460" mass="51361">MTTPHNDVTVCAQRASHAVVIGGSLAGCLTAAVLARRFQRVTLVEKGDFFDESGPRRSVPQEHHVHLLLLRGKQIIERIFPGFLAALERDGALVADLGHDVKWFQAGQWKNRYRSGIHAHYCSRRLIDNQLRRHVVQTPGVEVLSRSRVTRVSFKGTTGIRSVNGVWIADDATLDERFVAADFVVDASGRGTRMPEWLREAGFGSVKTSIVKTELGYASRIYRRIPALAAQWQVLLVLPNTPQQRAMGVISPIEAERWMVTTGGWFGHFPGSDPAEFLDALASLPVPDIYNVIRAAEPLSDVATFRMPGSRRTHYDRIAHWPAGLLVVGDALSSMNPLYSQGMTICALEAECIDRHVDAALADASTWRDVQRRLCGIVDDAWHMATTEDLRFPETVGERNWRTRLHHWYGTGLGRVSAHHRRALETQIGVTNLVTPPSRLYSPAITTRVVLETLRPRSLR</sequence>
<accession>A0A2P5K6W4</accession>
<evidence type="ECO:0000256" key="1">
    <source>
        <dbReference type="ARBA" id="ARBA00023002"/>
    </source>
</evidence>
<protein>
    <submittedName>
        <fullName evidence="2">Flavin-dependent dehydrogenase</fullName>
    </submittedName>
</protein>
<dbReference type="RefSeq" id="WP_104078453.1">
    <property type="nucleotide sequence ID" value="NZ_CP062179.1"/>
</dbReference>
<keyword evidence="3" id="KW-1185">Reference proteome</keyword>
<dbReference type="AlphaFoldDB" id="A0A2P5K6W4"/>
<proteinExistence type="predicted"/>
<organism evidence="2 3">
    <name type="scientific">Mycetohabitans endofungorum</name>
    <dbReference type="NCBI Taxonomy" id="417203"/>
    <lineage>
        <taxon>Bacteria</taxon>
        <taxon>Pseudomonadati</taxon>
        <taxon>Pseudomonadota</taxon>
        <taxon>Betaproteobacteria</taxon>
        <taxon>Burkholderiales</taxon>
        <taxon>Burkholderiaceae</taxon>
        <taxon>Mycetohabitans</taxon>
    </lineage>
</organism>
<name>A0A2P5K6W4_9BURK</name>
<gene>
    <name evidence="2" type="ORF">B0O95_12115</name>
</gene>
<reference evidence="2 3" key="1">
    <citation type="submission" date="2018-01" db="EMBL/GenBank/DDBJ databases">
        <title>Genomic Encyclopedia of Type Strains, Phase III (KMG-III): the genomes of soil and plant-associated and newly described type strains.</title>
        <authorList>
            <person name="Whitman W."/>
        </authorList>
    </citation>
    <scope>NUCLEOTIDE SEQUENCE [LARGE SCALE GENOMIC DNA]</scope>
    <source>
        <strain evidence="2 3">HKI456</strain>
    </source>
</reference>
<dbReference type="SUPFAM" id="SSF51905">
    <property type="entry name" value="FAD/NAD(P)-binding domain"/>
    <property type="match status" value="1"/>
</dbReference>
<comment type="caution">
    <text evidence="2">The sequence shown here is derived from an EMBL/GenBank/DDBJ whole genome shotgun (WGS) entry which is preliminary data.</text>
</comment>
<dbReference type="Gene3D" id="3.50.50.60">
    <property type="entry name" value="FAD/NAD(P)-binding domain"/>
    <property type="match status" value="1"/>
</dbReference>
<dbReference type="OrthoDB" id="9790035at2"/>
<dbReference type="PANTHER" id="PTHR43747">
    <property type="entry name" value="FAD-BINDING PROTEIN"/>
    <property type="match status" value="1"/>
</dbReference>
<dbReference type="PANTHER" id="PTHR43747:SF5">
    <property type="entry name" value="FAD-BINDING DOMAIN-CONTAINING PROTEIN"/>
    <property type="match status" value="1"/>
</dbReference>
<evidence type="ECO:0000313" key="2">
    <source>
        <dbReference type="EMBL" id="PPB81391.1"/>
    </source>
</evidence>
<dbReference type="Proteomes" id="UP000243096">
    <property type="component" value="Unassembled WGS sequence"/>
</dbReference>
<dbReference type="InterPro" id="IPR050816">
    <property type="entry name" value="Flavin-dep_Halogenase_NPB"/>
</dbReference>
<dbReference type="Gene3D" id="3.30.9.100">
    <property type="match status" value="1"/>
</dbReference>
<dbReference type="GO" id="GO:0016491">
    <property type="term" value="F:oxidoreductase activity"/>
    <property type="evidence" value="ECO:0007669"/>
    <property type="project" value="UniProtKB-KW"/>
</dbReference>
<keyword evidence="1" id="KW-0560">Oxidoreductase</keyword>
<dbReference type="EMBL" id="PRDW01000021">
    <property type="protein sequence ID" value="PPB81391.1"/>
    <property type="molecule type" value="Genomic_DNA"/>
</dbReference>
<dbReference type="Pfam" id="PF12831">
    <property type="entry name" value="FAD_oxidored"/>
    <property type="match status" value="1"/>
</dbReference>
<dbReference type="InterPro" id="IPR036188">
    <property type="entry name" value="FAD/NAD-bd_sf"/>
</dbReference>